<sequence length="367" mass="41306">METLKRKLQTYIATCHGTVAVAYRDLKQGDEFSINGGLPMPSASTIKLLIMLAFFERVERGDFAWEDTVDVSDALRTAGDGVLQFLNHGQAYTFRDLMTLMLMVSDNEAANYFIHILGKEYINETAAKLRLHDTQLNRNMMESIDDNRRDNWISARDMATLLHMIYQDVLSRDDLTWIRSVMCESVQQDRLLRYLPAHVTSAHKTGDLDGIEHDGGIVFTDEGDYILVVLTRDVTSRSEGKDIIGRISQMVYHSHSHSGKPDTIYITGEAKTTTHNAITKNYGSFFIAFEVAPDDHTIVAVEGTASLKLTKNFISGLFLGRNMIADEQQILDDISARYFGSSEKAIKAAYVDALRRYEKIVGSVKEP</sequence>
<name>A0ABY7QTB1_9FIRM</name>
<dbReference type="InterPro" id="IPR000871">
    <property type="entry name" value="Beta-lactam_class-A"/>
</dbReference>
<dbReference type="Proteomes" id="UP001210339">
    <property type="component" value="Chromosome"/>
</dbReference>
<feature type="domain" description="Beta-lactamase class A catalytic" evidence="2">
    <location>
        <begin position="21"/>
        <end position="231"/>
    </location>
</feature>
<dbReference type="Pfam" id="PF13354">
    <property type="entry name" value="Beta-lactamase2"/>
    <property type="match status" value="1"/>
</dbReference>
<keyword evidence="3" id="KW-0378">Hydrolase</keyword>
<dbReference type="SUPFAM" id="SSF56601">
    <property type="entry name" value="beta-lactamase/transpeptidase-like"/>
    <property type="match status" value="1"/>
</dbReference>
<dbReference type="PANTHER" id="PTHR35333:SF3">
    <property type="entry name" value="BETA-LACTAMASE-TYPE TRANSPEPTIDASE FOLD CONTAINING PROTEIN"/>
    <property type="match status" value="1"/>
</dbReference>
<dbReference type="InterPro" id="IPR045155">
    <property type="entry name" value="Beta-lactam_cat"/>
</dbReference>
<evidence type="ECO:0000259" key="2">
    <source>
        <dbReference type="Pfam" id="PF13354"/>
    </source>
</evidence>
<dbReference type="Pfam" id="PF12986">
    <property type="entry name" value="DUF3870"/>
    <property type="match status" value="1"/>
</dbReference>
<gene>
    <name evidence="3" type="ORF">O6R05_04230</name>
</gene>
<dbReference type="GO" id="GO:0016787">
    <property type="term" value="F:hydrolase activity"/>
    <property type="evidence" value="ECO:0007669"/>
    <property type="project" value="UniProtKB-KW"/>
</dbReference>
<proteinExistence type="predicted"/>
<dbReference type="Gene3D" id="3.40.710.10">
    <property type="entry name" value="DD-peptidase/beta-lactamase superfamily"/>
    <property type="match status" value="1"/>
</dbReference>
<accession>A0ABY7QTB1</accession>
<dbReference type="InterPro" id="IPR024617">
    <property type="entry name" value="DUF3870"/>
</dbReference>
<organism evidence="3 4">
    <name type="scientific">Peptoniphilus equinus</name>
    <dbReference type="NCBI Taxonomy" id="3016343"/>
    <lineage>
        <taxon>Bacteria</taxon>
        <taxon>Bacillati</taxon>
        <taxon>Bacillota</taxon>
        <taxon>Tissierellia</taxon>
        <taxon>Tissierellales</taxon>
        <taxon>Peptoniphilaceae</taxon>
        <taxon>Peptoniphilus</taxon>
    </lineage>
</organism>
<dbReference type="EMBL" id="CP115667">
    <property type="protein sequence ID" value="WBW49225.1"/>
    <property type="molecule type" value="Genomic_DNA"/>
</dbReference>
<dbReference type="PANTHER" id="PTHR35333">
    <property type="entry name" value="BETA-LACTAMASE"/>
    <property type="match status" value="1"/>
</dbReference>
<protein>
    <submittedName>
        <fullName evidence="3">Serine hydrolase</fullName>
    </submittedName>
</protein>
<keyword evidence="4" id="KW-1185">Reference proteome</keyword>
<dbReference type="RefSeq" id="WP_271190757.1">
    <property type="nucleotide sequence ID" value="NZ_CP115667.1"/>
</dbReference>
<feature type="domain" description="DUF3870" evidence="1">
    <location>
        <begin position="265"/>
        <end position="358"/>
    </location>
</feature>
<evidence type="ECO:0000313" key="3">
    <source>
        <dbReference type="EMBL" id="WBW49225.1"/>
    </source>
</evidence>
<evidence type="ECO:0000259" key="1">
    <source>
        <dbReference type="Pfam" id="PF12986"/>
    </source>
</evidence>
<dbReference type="InterPro" id="IPR012338">
    <property type="entry name" value="Beta-lactam/transpept-like"/>
</dbReference>
<reference evidence="3 4" key="1">
    <citation type="submission" date="2023-01" db="EMBL/GenBank/DDBJ databases">
        <authorList>
            <person name="Lee S.H."/>
            <person name="Jung H.S."/>
            <person name="Yun J.U."/>
        </authorList>
    </citation>
    <scope>NUCLEOTIDE SEQUENCE [LARGE SCALE GENOMIC DNA]</scope>
    <source>
        <strain evidence="3 4">CBA3646</strain>
    </source>
</reference>
<evidence type="ECO:0000313" key="4">
    <source>
        <dbReference type="Proteomes" id="UP001210339"/>
    </source>
</evidence>